<keyword evidence="3" id="KW-1185">Reference proteome</keyword>
<protein>
    <submittedName>
        <fullName evidence="2">BTB/POZ DOMAIN-CONTAINING PROTEIN DOT3</fullName>
    </submittedName>
</protein>
<sequence length="144" mass="16081">MSSTFTTASRKKDNSWVVTSQIATDLSIQVQDDTFTVHKYPLLSKCGYIGRLELQPTISTFGCELKLENFPGGSEAFKIISENSVMVFPLELNSSNIAPLRCASEFLEMSEELDDGNLISKTEAFLTFVVLVVVERHHHCSQIM</sequence>
<accession>A0A9Q0SI80</accession>
<evidence type="ECO:0000313" key="2">
    <source>
        <dbReference type="EMBL" id="KAJ6677970.1"/>
    </source>
</evidence>
<dbReference type="SUPFAM" id="SSF54695">
    <property type="entry name" value="POZ domain"/>
    <property type="match status" value="1"/>
</dbReference>
<evidence type="ECO:0000313" key="3">
    <source>
        <dbReference type="Proteomes" id="UP001151529"/>
    </source>
</evidence>
<gene>
    <name evidence="2" type="ORF">OIU85_008545</name>
</gene>
<name>A0A9Q0SI80_SALVM</name>
<dbReference type="InterPro" id="IPR011333">
    <property type="entry name" value="SKP1/BTB/POZ_sf"/>
</dbReference>
<dbReference type="InterPro" id="IPR043454">
    <property type="entry name" value="NPH3/RPT2-like"/>
</dbReference>
<reference evidence="2" key="1">
    <citation type="submission" date="2022-11" db="EMBL/GenBank/DDBJ databases">
        <authorList>
            <person name="Hyden B.L."/>
            <person name="Feng K."/>
            <person name="Yates T."/>
            <person name="Jawdy S."/>
            <person name="Smart L.B."/>
            <person name="Muchero W."/>
        </authorList>
    </citation>
    <scope>NUCLEOTIDE SEQUENCE</scope>
    <source>
        <tissue evidence="2">Shoot tip</tissue>
    </source>
</reference>
<comment type="caution">
    <text evidence="2">The sequence shown here is derived from an EMBL/GenBank/DDBJ whole genome shotgun (WGS) entry which is preliminary data.</text>
</comment>
<evidence type="ECO:0000256" key="1">
    <source>
        <dbReference type="ARBA" id="ARBA00004906"/>
    </source>
</evidence>
<dbReference type="EMBL" id="JAPFFL010000014">
    <property type="protein sequence ID" value="KAJ6677970.1"/>
    <property type="molecule type" value="Genomic_DNA"/>
</dbReference>
<organism evidence="2 3">
    <name type="scientific">Salix viminalis</name>
    <name type="common">Common osier</name>
    <name type="synonym">Basket willow</name>
    <dbReference type="NCBI Taxonomy" id="40686"/>
    <lineage>
        <taxon>Eukaryota</taxon>
        <taxon>Viridiplantae</taxon>
        <taxon>Streptophyta</taxon>
        <taxon>Embryophyta</taxon>
        <taxon>Tracheophyta</taxon>
        <taxon>Spermatophyta</taxon>
        <taxon>Magnoliopsida</taxon>
        <taxon>eudicotyledons</taxon>
        <taxon>Gunneridae</taxon>
        <taxon>Pentapetalae</taxon>
        <taxon>rosids</taxon>
        <taxon>fabids</taxon>
        <taxon>Malpighiales</taxon>
        <taxon>Salicaceae</taxon>
        <taxon>Saliceae</taxon>
        <taxon>Salix</taxon>
    </lineage>
</organism>
<reference evidence="2" key="2">
    <citation type="journal article" date="2023" name="Int. J. Mol. Sci.">
        <title>De Novo Assembly and Annotation of 11 Diverse Shrub Willow (Salix) Genomes Reveals Novel Gene Organization in Sex-Linked Regions.</title>
        <authorList>
            <person name="Hyden B."/>
            <person name="Feng K."/>
            <person name="Yates T.B."/>
            <person name="Jawdy S."/>
            <person name="Cereghino C."/>
            <person name="Smart L.B."/>
            <person name="Muchero W."/>
        </authorList>
    </citation>
    <scope>NUCLEOTIDE SEQUENCE [LARGE SCALE GENOMIC DNA]</scope>
    <source>
        <tissue evidence="2">Shoot tip</tissue>
    </source>
</reference>
<dbReference type="PANTHER" id="PTHR32370">
    <property type="entry name" value="OS12G0117600 PROTEIN"/>
    <property type="match status" value="1"/>
</dbReference>
<dbReference type="AlphaFoldDB" id="A0A9Q0SI80"/>
<proteinExistence type="predicted"/>
<dbReference type="OrthoDB" id="624345at2759"/>
<dbReference type="Proteomes" id="UP001151529">
    <property type="component" value="Chromosome 7"/>
</dbReference>
<comment type="pathway">
    <text evidence="1">Protein modification; protein ubiquitination.</text>
</comment>